<evidence type="ECO:0000313" key="2">
    <source>
        <dbReference type="Proteomes" id="UP000257109"/>
    </source>
</evidence>
<reference evidence="1" key="1">
    <citation type="submission" date="2018-05" db="EMBL/GenBank/DDBJ databases">
        <title>Draft genome of Mucuna pruriens seed.</title>
        <authorList>
            <person name="Nnadi N.E."/>
            <person name="Vos R."/>
            <person name="Hasami M.H."/>
            <person name="Devisetty U.K."/>
            <person name="Aguiy J.C."/>
        </authorList>
    </citation>
    <scope>NUCLEOTIDE SEQUENCE [LARGE SCALE GENOMIC DNA]</scope>
    <source>
        <strain evidence="1">JCA_2017</strain>
    </source>
</reference>
<organism evidence="1 2">
    <name type="scientific">Mucuna pruriens</name>
    <name type="common">Velvet bean</name>
    <name type="synonym">Dolichos pruriens</name>
    <dbReference type="NCBI Taxonomy" id="157652"/>
    <lineage>
        <taxon>Eukaryota</taxon>
        <taxon>Viridiplantae</taxon>
        <taxon>Streptophyta</taxon>
        <taxon>Embryophyta</taxon>
        <taxon>Tracheophyta</taxon>
        <taxon>Spermatophyta</taxon>
        <taxon>Magnoliopsida</taxon>
        <taxon>eudicotyledons</taxon>
        <taxon>Gunneridae</taxon>
        <taxon>Pentapetalae</taxon>
        <taxon>rosids</taxon>
        <taxon>fabids</taxon>
        <taxon>Fabales</taxon>
        <taxon>Fabaceae</taxon>
        <taxon>Papilionoideae</taxon>
        <taxon>50 kb inversion clade</taxon>
        <taxon>NPAAA clade</taxon>
        <taxon>indigoferoid/millettioid clade</taxon>
        <taxon>Phaseoleae</taxon>
        <taxon>Mucuna</taxon>
    </lineage>
</organism>
<keyword evidence="2" id="KW-1185">Reference proteome</keyword>
<dbReference type="AlphaFoldDB" id="A0A371FTG4"/>
<proteinExistence type="predicted"/>
<dbReference type="OrthoDB" id="2551793at2759"/>
<accession>A0A371FTG4</accession>
<feature type="non-terminal residue" evidence="1">
    <location>
        <position position="67"/>
    </location>
</feature>
<comment type="caution">
    <text evidence="1">The sequence shown here is derived from an EMBL/GenBank/DDBJ whole genome shotgun (WGS) entry which is preliminary data.</text>
</comment>
<evidence type="ECO:0008006" key="3">
    <source>
        <dbReference type="Google" id="ProtNLM"/>
    </source>
</evidence>
<sequence length="67" mass="7882">MPHHWSQSSILVNTKDYDIFQSNIHILCDNTAVINLSKNPILYFRAKHIEIKLHFIRDYVQKGTLDS</sequence>
<dbReference type="Proteomes" id="UP000257109">
    <property type="component" value="Unassembled WGS sequence"/>
</dbReference>
<name>A0A371FTG4_MUCPR</name>
<feature type="non-terminal residue" evidence="1">
    <location>
        <position position="1"/>
    </location>
</feature>
<gene>
    <name evidence="1" type="ORF">CR513_37660</name>
</gene>
<dbReference type="EMBL" id="QJKJ01007868">
    <property type="protein sequence ID" value="RDX81637.1"/>
    <property type="molecule type" value="Genomic_DNA"/>
</dbReference>
<protein>
    <recommendedName>
        <fullName evidence="3">Copia protein</fullName>
    </recommendedName>
</protein>
<evidence type="ECO:0000313" key="1">
    <source>
        <dbReference type="EMBL" id="RDX81637.1"/>
    </source>
</evidence>